<dbReference type="VEuPathDB" id="VectorBase:LLOJ009426"/>
<dbReference type="VEuPathDB" id="VectorBase:LLONM1_000066"/>
<organism evidence="1 2">
    <name type="scientific">Lutzomyia longipalpis</name>
    <name type="common">Sand fly</name>
    <dbReference type="NCBI Taxonomy" id="7200"/>
    <lineage>
        <taxon>Eukaryota</taxon>
        <taxon>Metazoa</taxon>
        <taxon>Ecdysozoa</taxon>
        <taxon>Arthropoda</taxon>
        <taxon>Hexapoda</taxon>
        <taxon>Insecta</taxon>
        <taxon>Pterygota</taxon>
        <taxon>Neoptera</taxon>
        <taxon>Endopterygota</taxon>
        <taxon>Diptera</taxon>
        <taxon>Nematocera</taxon>
        <taxon>Psychodoidea</taxon>
        <taxon>Psychodidae</taxon>
        <taxon>Lutzomyia</taxon>
        <taxon>Lutzomyia</taxon>
    </lineage>
</organism>
<dbReference type="EMBL" id="AJWK01032727">
    <property type="status" value="NOT_ANNOTATED_CDS"/>
    <property type="molecule type" value="Genomic_DNA"/>
</dbReference>
<dbReference type="AlphaFoldDB" id="A0A1B0CWP2"/>
<reference evidence="1" key="1">
    <citation type="submission" date="2020-05" db="UniProtKB">
        <authorList>
            <consortium name="EnsemblMetazoa"/>
        </authorList>
    </citation>
    <scope>IDENTIFICATION</scope>
    <source>
        <strain evidence="1">Jacobina</strain>
    </source>
</reference>
<protein>
    <recommendedName>
        <fullName evidence="3">Protein kinase domain-containing protein</fullName>
    </recommendedName>
</protein>
<proteinExistence type="predicted"/>
<evidence type="ECO:0000313" key="2">
    <source>
        <dbReference type="Proteomes" id="UP000092461"/>
    </source>
</evidence>
<dbReference type="EnsemblMetazoa" id="LLOJ009426-RA">
    <property type="protein sequence ID" value="LLOJ009426-PA"/>
    <property type="gene ID" value="LLOJ009426"/>
</dbReference>
<evidence type="ECO:0008006" key="3">
    <source>
        <dbReference type="Google" id="ProtNLM"/>
    </source>
</evidence>
<sequence length="85" mass="9911">MDMPLNGEGVEEDEMTVNLPKEAENIPVAAKDLLQRLLVVNPQKRIRSVLSLERIAMYMAFSFEDCKLKKMKPSNFIYKHRESFH</sequence>
<keyword evidence="2" id="KW-1185">Reference proteome</keyword>
<dbReference type="Proteomes" id="UP000092461">
    <property type="component" value="Unassembled WGS sequence"/>
</dbReference>
<evidence type="ECO:0000313" key="1">
    <source>
        <dbReference type="EnsemblMetazoa" id="LLOJ009426-PA"/>
    </source>
</evidence>
<accession>A0A1B0CWP2</accession>
<name>A0A1B0CWP2_LUTLO</name>